<feature type="compositionally biased region" description="Basic and acidic residues" evidence="1">
    <location>
        <begin position="13"/>
        <end position="22"/>
    </location>
</feature>
<evidence type="ECO:0000313" key="2">
    <source>
        <dbReference type="EMBL" id="GJS78162.1"/>
    </source>
</evidence>
<evidence type="ECO:0000313" key="3">
    <source>
        <dbReference type="Proteomes" id="UP001151760"/>
    </source>
</evidence>
<name>A0ABQ4YMM8_9ASTR</name>
<reference evidence="2" key="1">
    <citation type="journal article" date="2022" name="Int. J. Mol. Sci.">
        <title>Draft Genome of Tanacetum Coccineum: Genomic Comparison of Closely Related Tanacetum-Family Plants.</title>
        <authorList>
            <person name="Yamashiro T."/>
            <person name="Shiraishi A."/>
            <person name="Nakayama K."/>
            <person name="Satake H."/>
        </authorList>
    </citation>
    <scope>NUCLEOTIDE SEQUENCE</scope>
</reference>
<evidence type="ECO:0008006" key="4">
    <source>
        <dbReference type="Google" id="ProtNLM"/>
    </source>
</evidence>
<protein>
    <recommendedName>
        <fullName evidence="4">Gag-Pol polyprotein</fullName>
    </recommendedName>
</protein>
<feature type="region of interest" description="Disordered" evidence="1">
    <location>
        <begin position="1"/>
        <end position="27"/>
    </location>
</feature>
<feature type="compositionally biased region" description="Polar residues" evidence="1">
    <location>
        <begin position="1"/>
        <end position="10"/>
    </location>
</feature>
<dbReference type="EMBL" id="BQNB010010504">
    <property type="protein sequence ID" value="GJS78162.1"/>
    <property type="molecule type" value="Genomic_DNA"/>
</dbReference>
<keyword evidence="3" id="KW-1185">Reference proteome</keyword>
<comment type="caution">
    <text evidence="2">The sequence shown here is derived from an EMBL/GenBank/DDBJ whole genome shotgun (WGS) entry which is preliminary data.</text>
</comment>
<dbReference type="Proteomes" id="UP001151760">
    <property type="component" value="Unassembled WGS sequence"/>
</dbReference>
<gene>
    <name evidence="2" type="ORF">Tco_0728043</name>
</gene>
<reference evidence="2" key="2">
    <citation type="submission" date="2022-01" db="EMBL/GenBank/DDBJ databases">
        <authorList>
            <person name="Yamashiro T."/>
            <person name="Shiraishi A."/>
            <person name="Satake H."/>
            <person name="Nakayama K."/>
        </authorList>
    </citation>
    <scope>NUCLEOTIDE SEQUENCE</scope>
</reference>
<sequence>MLAFISTQSHDLMGPDRDHPLEQVRGNPTMPVQTRRQLATNPKMCMFALMVSIVEPKNIKEAMADSAWIDAMQDELHQGLPLREVLRCSAEGFVDPDHPGKSSTSKESFVWIKASQEPGELTVLLLDFRCHRVPKQGFLSNQGQVRFLEEILKKH</sequence>
<accession>A0ABQ4YMM8</accession>
<evidence type="ECO:0000256" key="1">
    <source>
        <dbReference type="SAM" id="MobiDB-lite"/>
    </source>
</evidence>
<organism evidence="2 3">
    <name type="scientific">Tanacetum coccineum</name>
    <dbReference type="NCBI Taxonomy" id="301880"/>
    <lineage>
        <taxon>Eukaryota</taxon>
        <taxon>Viridiplantae</taxon>
        <taxon>Streptophyta</taxon>
        <taxon>Embryophyta</taxon>
        <taxon>Tracheophyta</taxon>
        <taxon>Spermatophyta</taxon>
        <taxon>Magnoliopsida</taxon>
        <taxon>eudicotyledons</taxon>
        <taxon>Gunneridae</taxon>
        <taxon>Pentapetalae</taxon>
        <taxon>asterids</taxon>
        <taxon>campanulids</taxon>
        <taxon>Asterales</taxon>
        <taxon>Asteraceae</taxon>
        <taxon>Asteroideae</taxon>
        <taxon>Anthemideae</taxon>
        <taxon>Anthemidinae</taxon>
        <taxon>Tanacetum</taxon>
    </lineage>
</organism>
<proteinExistence type="predicted"/>